<dbReference type="AlphaFoldDB" id="A0A191WGI2"/>
<evidence type="ECO:0008006" key="5">
    <source>
        <dbReference type="Google" id="ProtNLM"/>
    </source>
</evidence>
<dbReference type="Pfam" id="PF09250">
    <property type="entry name" value="Prim-Pol"/>
    <property type="match status" value="1"/>
</dbReference>
<gene>
    <name evidence="3" type="ORF">ATC03_12220</name>
</gene>
<evidence type="ECO:0000259" key="2">
    <source>
        <dbReference type="SMART" id="SM00943"/>
    </source>
</evidence>
<proteinExistence type="predicted"/>
<sequence>MRFGEVLLLTSRLSPRDAARAFAEAGVPVFPCIAGGKRPLTLTGFHDATAEPGVVAEWWSAWPNANLAVPTGARSGLEVVDVDVKDERSGFDAFSVAQAAGILDGEYARVRTPSGGIHVYFPSAIDRPQRCWQSATAHIDFRGDGGYVVVPPSCISIDTGRATYRLSSLSSGEPHPVDATALRSLIDPNSVRPRRDAAQASPSAALPGTVDRQRLAAWVAQLREGERNHGLFWAACRLAEAGLTAVTIEDALGAAASRAGLADDEIAITIRSAQRHVSRSSAAQGVWQECPVLATRISESSCRR</sequence>
<evidence type="ECO:0000259" key="1">
    <source>
        <dbReference type="SMART" id="SM00942"/>
    </source>
</evidence>
<accession>A0A191WGI2</accession>
<dbReference type="Proteomes" id="UP000078437">
    <property type="component" value="Chromosome"/>
</dbReference>
<feature type="domain" description="Primase C-terminal 1" evidence="1">
    <location>
        <begin position="216"/>
        <end position="279"/>
    </location>
</feature>
<dbReference type="STRING" id="453304.ATC03_12220"/>
<dbReference type="SUPFAM" id="SSF56747">
    <property type="entry name" value="Prim-pol domain"/>
    <property type="match status" value="1"/>
</dbReference>
<reference evidence="4" key="2">
    <citation type="submission" date="2016-01" db="EMBL/GenBank/DDBJ databases">
        <title>Complete genome sequence of Agromyces aureus AR33T and comparison with related organisms.</title>
        <authorList>
            <person name="Corretto E."/>
            <person name="Antonielli L."/>
            <person name="Sessitsch A."/>
            <person name="Brader G."/>
        </authorList>
    </citation>
    <scope>NUCLEOTIDE SEQUENCE [LARGE SCALE GENOMIC DNA]</scope>
    <source>
        <strain evidence="4">AR33</strain>
    </source>
</reference>
<protein>
    <recommendedName>
        <fullName evidence="5">DNA primase</fullName>
    </recommendedName>
</protein>
<dbReference type="InterPro" id="IPR015330">
    <property type="entry name" value="DNA_primase/pol_bifunc_N"/>
</dbReference>
<dbReference type="OrthoDB" id="3218228at2"/>
<dbReference type="SMART" id="SM00942">
    <property type="entry name" value="PriCT_1"/>
    <property type="match status" value="1"/>
</dbReference>
<evidence type="ECO:0000313" key="3">
    <source>
        <dbReference type="EMBL" id="ANJ27366.1"/>
    </source>
</evidence>
<dbReference type="InterPro" id="IPR014820">
    <property type="entry name" value="PriCT_1"/>
</dbReference>
<dbReference type="EMBL" id="CP013979">
    <property type="protein sequence ID" value="ANJ27366.1"/>
    <property type="molecule type" value="Genomic_DNA"/>
</dbReference>
<name>A0A191WGI2_9MICO</name>
<dbReference type="KEGG" id="agy:ATC03_12220"/>
<evidence type="ECO:0000313" key="4">
    <source>
        <dbReference type="Proteomes" id="UP000078437"/>
    </source>
</evidence>
<feature type="domain" description="DNA primase/polymerase bifunctional N-terminal" evidence="2">
    <location>
        <begin position="19"/>
        <end position="166"/>
    </location>
</feature>
<organism evidence="3 4">
    <name type="scientific">Agromyces aureus</name>
    <dbReference type="NCBI Taxonomy" id="453304"/>
    <lineage>
        <taxon>Bacteria</taxon>
        <taxon>Bacillati</taxon>
        <taxon>Actinomycetota</taxon>
        <taxon>Actinomycetes</taxon>
        <taxon>Micrococcales</taxon>
        <taxon>Microbacteriaceae</taxon>
        <taxon>Agromyces</taxon>
    </lineage>
</organism>
<reference evidence="3 4" key="1">
    <citation type="journal article" date="2016" name="Int. J. Syst. Evol. Microbiol.">
        <title>Agromyces aureus sp. nov., isolated from the rhizosphere of Salix caprea L. grown in a heavy-metal-contaminated soil.</title>
        <authorList>
            <person name="Corretto E."/>
            <person name="Antonielli L."/>
            <person name="Sessitsch A."/>
            <person name="Compant S."/>
            <person name="Gorfer M."/>
            <person name="Kuffner M."/>
            <person name="Brader G."/>
        </authorList>
    </citation>
    <scope>NUCLEOTIDE SEQUENCE [LARGE SCALE GENOMIC DNA]</scope>
    <source>
        <strain evidence="3 4">AR33</strain>
    </source>
</reference>
<keyword evidence="4" id="KW-1185">Reference proteome</keyword>
<dbReference type="CDD" id="cd04859">
    <property type="entry name" value="Prim_Pol"/>
    <property type="match status" value="1"/>
</dbReference>
<dbReference type="SMART" id="SM00943">
    <property type="entry name" value="Prim-Pol"/>
    <property type="match status" value="1"/>
</dbReference>
<dbReference type="RefSeq" id="WP_067877425.1">
    <property type="nucleotide sequence ID" value="NZ_CP013979.1"/>
</dbReference>